<dbReference type="EMBL" id="LZEU01000001">
    <property type="protein sequence ID" value="MBC9249593.1"/>
    <property type="molecule type" value="Genomic_DNA"/>
</dbReference>
<dbReference type="InterPro" id="IPR011042">
    <property type="entry name" value="6-blade_b-propeller_TolB-like"/>
</dbReference>
<dbReference type="SUPFAM" id="SSF63829">
    <property type="entry name" value="Calcium-dependent phosphotriesterase"/>
    <property type="match status" value="1"/>
</dbReference>
<protein>
    <submittedName>
        <fullName evidence="1">Uncharacterized protein</fullName>
    </submittedName>
</protein>
<organism evidence="1 2">
    <name type="scientific">Aquipseudomonas alcaligenes</name>
    <name type="common">Pseudomonas alcaligenes</name>
    <dbReference type="NCBI Taxonomy" id="43263"/>
    <lineage>
        <taxon>Bacteria</taxon>
        <taxon>Pseudomonadati</taxon>
        <taxon>Pseudomonadota</taxon>
        <taxon>Gammaproteobacteria</taxon>
        <taxon>Pseudomonadales</taxon>
        <taxon>Pseudomonadaceae</taxon>
        <taxon>Aquipseudomonas</taxon>
    </lineage>
</organism>
<dbReference type="RefSeq" id="WP_187804718.1">
    <property type="nucleotide sequence ID" value="NZ_LZEU01000001.1"/>
</dbReference>
<evidence type="ECO:0000313" key="1">
    <source>
        <dbReference type="EMBL" id="MBC9249593.1"/>
    </source>
</evidence>
<comment type="caution">
    <text evidence="1">The sequence shown here is derived from an EMBL/GenBank/DDBJ whole genome shotgun (WGS) entry which is preliminary data.</text>
</comment>
<keyword evidence="2" id="KW-1185">Reference proteome</keyword>
<proteinExistence type="predicted"/>
<evidence type="ECO:0000313" key="2">
    <source>
        <dbReference type="Proteomes" id="UP000744555"/>
    </source>
</evidence>
<dbReference type="Gene3D" id="2.120.10.30">
    <property type="entry name" value="TolB, C-terminal domain"/>
    <property type="match status" value="1"/>
</dbReference>
<dbReference type="PANTHER" id="PTHR10426:SF88">
    <property type="entry name" value="ADIPOCYTE PLASMA MEMBRANE-ASSOCIATED PROTEIN HEMOMUCIN-RELATED"/>
    <property type="match status" value="1"/>
</dbReference>
<dbReference type="Proteomes" id="UP000744555">
    <property type="component" value="Unassembled WGS sequence"/>
</dbReference>
<reference evidence="1 2" key="1">
    <citation type="submission" date="2016-06" db="EMBL/GenBank/DDBJ databases">
        <authorList>
            <person name="Ramos C."/>
            <person name="Pintado A."/>
            <person name="Crespo-Gomez J.I."/>
        </authorList>
    </citation>
    <scope>NUCLEOTIDE SEQUENCE [LARGE SCALE GENOMIC DNA]</scope>
    <source>
        <strain evidence="1 2">AVO110</strain>
    </source>
</reference>
<dbReference type="PANTHER" id="PTHR10426">
    <property type="entry name" value="STRICTOSIDINE SYNTHASE-RELATED"/>
    <property type="match status" value="1"/>
</dbReference>
<accession>A0ABR7RWP3</accession>
<name>A0ABR7RWP3_AQUAC</name>
<gene>
    <name evidence="1" type="ORF">A9179_04820</name>
</gene>
<sequence>MKVNYLLGAVLAASLAGAWLLSTPPAYIELAPAYSMGEVSGELRAVQAPDDLALDTRAPEVPGHDDILLREDLGQAFISARDGWFWRMDLRSGHAERFAQTPLVPSGARFVPGDRDRILFCNSHLYGFNPPAEAAVGIYELNLVTRAIRPVALRVPLPPPVNPAAELGSVQPLGTGAVAVSELNASNSRPIAFCNDLDISQDGQRVYMSEPYAAPGAGMGEAAFEEAVSLANHGRLWLFDLQRGSAQLVAQDLHFIDGILVDRGSEDANGIERSLVISETPKFRLLRLTVAGAQAGHSEVLQEALPGMPDGLQRDAQGRLYVAFYAPRSALITWLHANPWLKPLILRLPRSLFAEQRQSGFAVFDASGRHPLYWWMHDGRAIRGISKVLPERDGIYLASFARSNQGVHRIDYPPPLAD</sequence>